<keyword evidence="4" id="KW-1185">Reference proteome</keyword>
<sequence length="551" mass="60603">MHYDQSLPSHSPTSTTEAGFPKFRRLPPEIRNMIWEFALPEGRVYEVLDAPGATYKTPAAEGLMFANVHAEPPPALAAVCRESRSFVLHHYRPLTLGRTTKFVDLSRDMLLLEPYLLVKRLHRVLRFLGQIPLVRDQATRLALGTSYGVYTGIFHPVLGKKVAKDNMAKLLAGLAKFRRLHTLVFVVHQEFQFEFDFRFPGTLTPMPSYGSAGTAAMSGMMGGYLTPPSSSSGQSPLTTTSSTPSSIPSHSTPWPHPLAQPHAILQPMSLPPPTSRQQPSSSPPPPPPQQQQQQDQPSHPRPPSSQQQPQQQQQQQQVHQAYRFKFDIESNINTPPRRPHTNELLYYPLEEAPPRELDEFDAYEAYVRGGSSSSSSSTHPSNVHGSSSSWVRRGECVGTGVGGGGGGHGRGNGGFFYEAKRWDYCFAAAAAAAAAAATGEEEEEDGEDSEWRDPWPTNEDWRRFRRRWVRAMVAACLPPQAAASGGGWEREEENVGWTAERGSVVGRGCATATKGVGAGKGTAKGRMTLPKWRIKGASLLWRYTKGVGRGQ</sequence>
<feature type="compositionally biased region" description="Low complexity" evidence="1">
    <location>
        <begin position="369"/>
        <end position="390"/>
    </location>
</feature>
<reference evidence="3 4" key="1">
    <citation type="journal article" date="2024" name="Commun. Biol.">
        <title>Comparative genomic analysis of thermophilic fungi reveals convergent evolutionary adaptations and gene losses.</title>
        <authorList>
            <person name="Steindorff A.S."/>
            <person name="Aguilar-Pontes M.V."/>
            <person name="Robinson A.J."/>
            <person name="Andreopoulos B."/>
            <person name="LaButti K."/>
            <person name="Kuo A."/>
            <person name="Mondo S."/>
            <person name="Riley R."/>
            <person name="Otillar R."/>
            <person name="Haridas S."/>
            <person name="Lipzen A."/>
            <person name="Grimwood J."/>
            <person name="Schmutz J."/>
            <person name="Clum A."/>
            <person name="Reid I.D."/>
            <person name="Moisan M.C."/>
            <person name="Butler G."/>
            <person name="Nguyen T.T.M."/>
            <person name="Dewar K."/>
            <person name="Conant G."/>
            <person name="Drula E."/>
            <person name="Henrissat B."/>
            <person name="Hansel C."/>
            <person name="Singer S."/>
            <person name="Hutchinson M.I."/>
            <person name="de Vries R.P."/>
            <person name="Natvig D.O."/>
            <person name="Powell A.J."/>
            <person name="Tsang A."/>
            <person name="Grigoriev I.V."/>
        </authorList>
    </citation>
    <scope>NUCLEOTIDE SEQUENCE [LARGE SCALE GENOMIC DNA]</scope>
    <source>
        <strain evidence="3 4">CBS 620.91</strain>
    </source>
</reference>
<evidence type="ECO:0000256" key="1">
    <source>
        <dbReference type="SAM" id="MobiDB-lite"/>
    </source>
</evidence>
<dbReference type="EMBL" id="JAZGSY010000313">
    <property type="protein sequence ID" value="KAL1837253.1"/>
    <property type="molecule type" value="Genomic_DNA"/>
</dbReference>
<feature type="domain" description="2EXR" evidence="2">
    <location>
        <begin position="20"/>
        <end position="110"/>
    </location>
</feature>
<feature type="region of interest" description="Disordered" evidence="1">
    <location>
        <begin position="225"/>
        <end position="320"/>
    </location>
</feature>
<comment type="caution">
    <text evidence="3">The sequence shown here is derived from an EMBL/GenBank/DDBJ whole genome shotgun (WGS) entry which is preliminary data.</text>
</comment>
<evidence type="ECO:0000313" key="3">
    <source>
        <dbReference type="EMBL" id="KAL1837253.1"/>
    </source>
</evidence>
<dbReference type="Proteomes" id="UP001583172">
    <property type="component" value="Unassembled WGS sequence"/>
</dbReference>
<feature type="compositionally biased region" description="Low complexity" evidence="1">
    <location>
        <begin position="225"/>
        <end position="253"/>
    </location>
</feature>
<dbReference type="InterPro" id="IPR045518">
    <property type="entry name" value="2EXR"/>
</dbReference>
<feature type="compositionally biased region" description="Low complexity" evidence="1">
    <location>
        <begin position="304"/>
        <end position="317"/>
    </location>
</feature>
<organism evidence="3 4">
    <name type="scientific">Humicola insolens</name>
    <name type="common">Soft-rot fungus</name>
    <dbReference type="NCBI Taxonomy" id="85995"/>
    <lineage>
        <taxon>Eukaryota</taxon>
        <taxon>Fungi</taxon>
        <taxon>Dikarya</taxon>
        <taxon>Ascomycota</taxon>
        <taxon>Pezizomycotina</taxon>
        <taxon>Sordariomycetes</taxon>
        <taxon>Sordariomycetidae</taxon>
        <taxon>Sordariales</taxon>
        <taxon>Chaetomiaceae</taxon>
        <taxon>Mycothermus</taxon>
    </lineage>
</organism>
<feature type="region of interest" description="Disordered" evidence="1">
    <location>
        <begin position="1"/>
        <end position="21"/>
    </location>
</feature>
<name>A0ABR3V677_HUMIN</name>
<dbReference type="PANTHER" id="PTHR35910:SF6">
    <property type="entry name" value="2EXR DOMAIN-CONTAINING PROTEIN"/>
    <property type="match status" value="1"/>
</dbReference>
<evidence type="ECO:0000313" key="4">
    <source>
        <dbReference type="Proteomes" id="UP001583172"/>
    </source>
</evidence>
<feature type="region of interest" description="Disordered" evidence="1">
    <location>
        <begin position="368"/>
        <end position="390"/>
    </location>
</feature>
<protein>
    <recommendedName>
        <fullName evidence="2">2EXR domain-containing protein</fullName>
    </recommendedName>
</protein>
<feature type="compositionally biased region" description="Polar residues" evidence="1">
    <location>
        <begin position="1"/>
        <end position="17"/>
    </location>
</feature>
<accession>A0ABR3V677</accession>
<dbReference type="PANTHER" id="PTHR35910">
    <property type="entry name" value="2EXR DOMAIN-CONTAINING PROTEIN"/>
    <property type="match status" value="1"/>
</dbReference>
<dbReference type="Pfam" id="PF20150">
    <property type="entry name" value="2EXR"/>
    <property type="match status" value="1"/>
</dbReference>
<gene>
    <name evidence="3" type="ORF">VTJ49DRAFT_4077</name>
</gene>
<proteinExistence type="predicted"/>
<evidence type="ECO:0000259" key="2">
    <source>
        <dbReference type="Pfam" id="PF20150"/>
    </source>
</evidence>